<dbReference type="CDD" id="cd24048">
    <property type="entry name" value="ASKHA_NBD_FtsA"/>
    <property type="match status" value="1"/>
</dbReference>
<dbReference type="InterPro" id="IPR020823">
    <property type="entry name" value="Cell_div_FtsA"/>
</dbReference>
<dbReference type="Gene3D" id="3.30.420.40">
    <property type="match status" value="2"/>
</dbReference>
<dbReference type="RefSeq" id="WP_191702298.1">
    <property type="nucleotide sequence ID" value="NZ_JACSPW010000001.1"/>
</dbReference>
<comment type="function">
    <text evidence="5 6">Cell division protein that is involved in the assembly of the Z ring. May serve as a membrane anchor for the Z ring.</text>
</comment>
<dbReference type="InterPro" id="IPR043129">
    <property type="entry name" value="ATPase_NBD"/>
</dbReference>
<sequence>MNHQEIYVSLDIGSSSIKVLIGEMNDDQLHVIGVGHVKSTGIRKGAIVDIDATVQSIKKAVDQAERMTGIKIEEVVLGVPANQTILQPVKGVVAVNGEDREITDDDLARVIDSAQVMSIPPERELVNLIPKQFIVDNLDEIKDPRGMIGIRLEMDATMITTSKTLVHNVLRCVERAGLQIREIYLQPLAAGNFALTEDEKNQGTAYIDLGGGSTTVAVFQDGLLKNTAVIPVGGDHITKDLSIVLKTPTEQAEKIKKQYGHAFYDDASDEQLFDVPVVGTDTTDQYSQRYISEIIGVRLEELFELVLDELARMGIQDLPGGIVISGGVAQLEGIAQLARQIMLTRVRIYTPDYIGVREPAFTTSVGLIRYANAEDDFYGRSEPVDASSYAAPYPTQSTPSKKQANGPERVESANKVSVIDRAKNLLNKFFD</sequence>
<dbReference type="PANTHER" id="PTHR32432">
    <property type="entry name" value="CELL DIVISION PROTEIN FTSA-RELATED"/>
    <property type="match status" value="1"/>
</dbReference>
<dbReference type="Proteomes" id="UP000600565">
    <property type="component" value="Unassembled WGS sequence"/>
</dbReference>
<dbReference type="PIRSF" id="PIRSF003101">
    <property type="entry name" value="FtsA"/>
    <property type="match status" value="1"/>
</dbReference>
<dbReference type="SUPFAM" id="SSF53067">
    <property type="entry name" value="Actin-like ATPase domain"/>
    <property type="match status" value="2"/>
</dbReference>
<keyword evidence="2 5" id="KW-0132">Cell division</keyword>
<evidence type="ECO:0000313" key="10">
    <source>
        <dbReference type="Proteomes" id="UP000600565"/>
    </source>
</evidence>
<name>A0ABR8XI94_9BACL</name>
<evidence type="ECO:0000313" key="9">
    <source>
        <dbReference type="EMBL" id="MBD8031658.1"/>
    </source>
</evidence>
<dbReference type="EMBL" id="JACSPW010000001">
    <property type="protein sequence ID" value="MBD8031658.1"/>
    <property type="molecule type" value="Genomic_DNA"/>
</dbReference>
<keyword evidence="10" id="KW-1185">Reference proteome</keyword>
<evidence type="ECO:0000256" key="7">
    <source>
        <dbReference type="SAM" id="MobiDB-lite"/>
    </source>
</evidence>
<dbReference type="Pfam" id="PF14450">
    <property type="entry name" value="FtsA"/>
    <property type="match status" value="2"/>
</dbReference>
<dbReference type="Pfam" id="PF02491">
    <property type="entry name" value="SHS2_FTSA"/>
    <property type="match status" value="1"/>
</dbReference>
<evidence type="ECO:0000256" key="1">
    <source>
        <dbReference type="ARBA" id="ARBA00022475"/>
    </source>
</evidence>
<comment type="subunit">
    <text evidence="5">Self-interacts. Interacts with FtsZ.</text>
</comment>
<feature type="region of interest" description="Disordered" evidence="7">
    <location>
        <begin position="388"/>
        <end position="412"/>
    </location>
</feature>
<organism evidence="9 10">
    <name type="scientific">Solibacillus merdavium</name>
    <dbReference type="NCBI Taxonomy" id="2762218"/>
    <lineage>
        <taxon>Bacteria</taxon>
        <taxon>Bacillati</taxon>
        <taxon>Bacillota</taxon>
        <taxon>Bacilli</taxon>
        <taxon>Bacillales</taxon>
        <taxon>Caryophanaceae</taxon>
        <taxon>Solibacillus</taxon>
    </lineage>
</organism>
<dbReference type="GO" id="GO:0051301">
    <property type="term" value="P:cell division"/>
    <property type="evidence" value="ECO:0007669"/>
    <property type="project" value="UniProtKB-KW"/>
</dbReference>
<evidence type="ECO:0000256" key="4">
    <source>
        <dbReference type="ARBA" id="ARBA00023306"/>
    </source>
</evidence>
<dbReference type="NCBIfam" id="TIGR01174">
    <property type="entry name" value="ftsA"/>
    <property type="match status" value="1"/>
</dbReference>
<evidence type="ECO:0000256" key="6">
    <source>
        <dbReference type="PIRNR" id="PIRNR003101"/>
    </source>
</evidence>
<dbReference type="InterPro" id="IPR003494">
    <property type="entry name" value="SHS2_FtsA"/>
</dbReference>
<protein>
    <recommendedName>
        <fullName evidence="5 6">Cell division protein FtsA</fullName>
    </recommendedName>
</protein>
<accession>A0ABR8XI94</accession>
<feature type="compositionally biased region" description="Polar residues" evidence="7">
    <location>
        <begin position="394"/>
        <end position="403"/>
    </location>
</feature>
<dbReference type="Gene3D" id="3.30.1490.110">
    <property type="match status" value="1"/>
</dbReference>
<comment type="caution">
    <text evidence="9">The sequence shown here is derived from an EMBL/GenBank/DDBJ whole genome shotgun (WGS) entry which is preliminary data.</text>
</comment>
<proteinExistence type="inferred from homology"/>
<dbReference type="InterPro" id="IPR050696">
    <property type="entry name" value="FtsA/MreB"/>
</dbReference>
<dbReference type="SMART" id="SM00842">
    <property type="entry name" value="FtsA"/>
    <property type="match status" value="1"/>
</dbReference>
<feature type="domain" description="SHS2" evidence="8">
    <location>
        <begin position="7"/>
        <end position="194"/>
    </location>
</feature>
<dbReference type="HAMAP" id="MF_02033">
    <property type="entry name" value="FtsA"/>
    <property type="match status" value="1"/>
</dbReference>
<keyword evidence="3 5" id="KW-0472">Membrane</keyword>
<evidence type="ECO:0000256" key="2">
    <source>
        <dbReference type="ARBA" id="ARBA00022618"/>
    </source>
</evidence>
<evidence type="ECO:0000256" key="3">
    <source>
        <dbReference type="ARBA" id="ARBA00023136"/>
    </source>
</evidence>
<evidence type="ECO:0000259" key="8">
    <source>
        <dbReference type="SMART" id="SM00842"/>
    </source>
</evidence>
<dbReference type="PANTHER" id="PTHR32432:SF4">
    <property type="entry name" value="CELL DIVISION PROTEIN FTSA"/>
    <property type="match status" value="1"/>
</dbReference>
<keyword evidence="4 5" id="KW-0131">Cell cycle</keyword>
<evidence type="ECO:0000256" key="5">
    <source>
        <dbReference type="HAMAP-Rule" id="MF_02033"/>
    </source>
</evidence>
<comment type="similarity">
    <text evidence="5 6">Belongs to the FtsA/MreB family.</text>
</comment>
<gene>
    <name evidence="5 9" type="primary">ftsA</name>
    <name evidence="9" type="ORF">H9632_01165</name>
</gene>
<reference evidence="9 10" key="1">
    <citation type="submission" date="2020-08" db="EMBL/GenBank/DDBJ databases">
        <title>A Genomic Blueprint of the Chicken Gut Microbiome.</title>
        <authorList>
            <person name="Gilroy R."/>
            <person name="Ravi A."/>
            <person name="Getino M."/>
            <person name="Pursley I."/>
            <person name="Horton D.L."/>
            <person name="Alikhan N.-F."/>
            <person name="Baker D."/>
            <person name="Gharbi K."/>
            <person name="Hall N."/>
            <person name="Watson M."/>
            <person name="Adriaenssens E.M."/>
            <person name="Foster-Nyarko E."/>
            <person name="Jarju S."/>
            <person name="Secka A."/>
            <person name="Antonio M."/>
            <person name="Oren A."/>
            <person name="Chaudhuri R."/>
            <person name="La Ragione R.M."/>
            <person name="Hildebrand F."/>
            <person name="Pallen M.J."/>
        </authorList>
    </citation>
    <scope>NUCLEOTIDE SEQUENCE [LARGE SCALE GENOMIC DNA]</scope>
    <source>
        <strain evidence="9 10">Sa1YVA6</strain>
    </source>
</reference>
<keyword evidence="1 5" id="KW-1003">Cell membrane</keyword>
<comment type="subcellular location">
    <subcellularLocation>
        <location evidence="5">Cell membrane</location>
        <topology evidence="5">Peripheral membrane protein</topology>
        <orientation evidence="5">Cytoplasmic side</orientation>
    </subcellularLocation>
    <text evidence="5">Localizes to the Z ring in an FtsZ-dependent manner. Targeted to the membrane through a conserved C-terminal amphipathic helix.</text>
</comment>